<accession>A0A482Y7T5</accession>
<sequence length="126" mass="13894">MTPHDGPYFIDNSVYTDSFDPDAYYETLDRALTEMPTSPDFFVLPDVYGDAEATIDAHREWLTDRKLPIGSGEVMCYWVVQPDLPLGSSSMRFGAVKVCSSAARSDGSAPTAIESLSSQRTTTTQR</sequence>
<feature type="compositionally biased region" description="Low complexity" evidence="1">
    <location>
        <begin position="117"/>
        <end position="126"/>
    </location>
</feature>
<name>A0A482Y7T5_9EURY</name>
<feature type="region of interest" description="Disordered" evidence="1">
    <location>
        <begin position="102"/>
        <end position="126"/>
    </location>
</feature>
<evidence type="ECO:0000313" key="3">
    <source>
        <dbReference type="Proteomes" id="UP000291097"/>
    </source>
</evidence>
<dbReference type="RefSeq" id="WP_242611749.1">
    <property type="nucleotide sequence ID" value="NZ_SHMP01000010.1"/>
</dbReference>
<evidence type="ECO:0000313" key="2">
    <source>
        <dbReference type="EMBL" id="RZV05188.1"/>
    </source>
</evidence>
<reference evidence="2 3" key="1">
    <citation type="submission" date="2019-02" db="EMBL/GenBank/DDBJ databases">
        <title>Genomic Encyclopedia of Archaeal and Bacterial Type Strains, Phase II (KMG-II): from individual species to whole genera.</title>
        <authorList>
            <person name="Goeker M."/>
        </authorList>
    </citation>
    <scope>NUCLEOTIDE SEQUENCE [LARGE SCALE GENOMIC DNA]</scope>
    <source>
        <strain evidence="2 3">DSM 18328</strain>
    </source>
</reference>
<dbReference type="EMBL" id="SHMP01000010">
    <property type="protein sequence ID" value="RZV05188.1"/>
    <property type="molecule type" value="Genomic_DNA"/>
</dbReference>
<protein>
    <submittedName>
        <fullName evidence="2">Uncharacterized protein</fullName>
    </submittedName>
</protein>
<dbReference type="Proteomes" id="UP000291097">
    <property type="component" value="Unassembled WGS sequence"/>
</dbReference>
<evidence type="ECO:0000256" key="1">
    <source>
        <dbReference type="SAM" id="MobiDB-lite"/>
    </source>
</evidence>
<dbReference type="AlphaFoldDB" id="A0A482Y7T5"/>
<organism evidence="2 3">
    <name type="scientific">Natrinema hispanicum</name>
    <dbReference type="NCBI Taxonomy" id="392421"/>
    <lineage>
        <taxon>Archaea</taxon>
        <taxon>Methanobacteriati</taxon>
        <taxon>Methanobacteriota</taxon>
        <taxon>Stenosarchaea group</taxon>
        <taxon>Halobacteria</taxon>
        <taxon>Halobacteriales</taxon>
        <taxon>Natrialbaceae</taxon>
        <taxon>Natrinema</taxon>
    </lineage>
</organism>
<gene>
    <name evidence="2" type="ORF">BDK88_4209</name>
</gene>
<comment type="caution">
    <text evidence="2">The sequence shown here is derived from an EMBL/GenBank/DDBJ whole genome shotgun (WGS) entry which is preliminary data.</text>
</comment>
<proteinExistence type="predicted"/>